<dbReference type="AlphaFoldDB" id="A0A445FE96"/>
<dbReference type="Proteomes" id="UP000289340">
    <property type="component" value="Chromosome 19"/>
</dbReference>
<keyword evidence="4" id="KW-0560">Oxidoreductase</keyword>
<dbReference type="EMBL" id="QZWG01000019">
    <property type="protein sequence ID" value="RZB47143.1"/>
    <property type="molecule type" value="Genomic_DNA"/>
</dbReference>
<sequence>MSISQATTLLISGPYPDILLTNQNAFGFKYTTQVTYARCYWKEISSHPSLIAGHISHSIFWKNLAPDHEGGGEPPKGSLGWAIDIHFGYFEALMQKVRCSAIGVWMGGELSRS</sequence>
<gene>
    <name evidence="5" type="ORF">D0Y65_050963</name>
</gene>
<dbReference type="EC" id="1.15.1.1" evidence="2"/>
<evidence type="ECO:0000256" key="4">
    <source>
        <dbReference type="ARBA" id="ARBA00023002"/>
    </source>
</evidence>
<accession>A0A445FE96</accession>
<dbReference type="GO" id="GO:0004784">
    <property type="term" value="F:superoxide dismutase activity"/>
    <property type="evidence" value="ECO:0007669"/>
    <property type="project" value="UniProtKB-EC"/>
</dbReference>
<organism evidence="5 6">
    <name type="scientific">Glycine soja</name>
    <name type="common">Wild soybean</name>
    <dbReference type="NCBI Taxonomy" id="3848"/>
    <lineage>
        <taxon>Eukaryota</taxon>
        <taxon>Viridiplantae</taxon>
        <taxon>Streptophyta</taxon>
        <taxon>Embryophyta</taxon>
        <taxon>Tracheophyta</taxon>
        <taxon>Spermatophyta</taxon>
        <taxon>Magnoliopsida</taxon>
        <taxon>eudicotyledons</taxon>
        <taxon>Gunneridae</taxon>
        <taxon>Pentapetalae</taxon>
        <taxon>rosids</taxon>
        <taxon>fabids</taxon>
        <taxon>Fabales</taxon>
        <taxon>Fabaceae</taxon>
        <taxon>Papilionoideae</taxon>
        <taxon>50 kb inversion clade</taxon>
        <taxon>NPAAA clade</taxon>
        <taxon>indigoferoid/millettioid clade</taxon>
        <taxon>Phaseoleae</taxon>
        <taxon>Glycine</taxon>
        <taxon>Glycine subgen. Soja</taxon>
    </lineage>
</organism>
<dbReference type="PANTHER" id="PTHR11404">
    <property type="entry name" value="SUPEROXIDE DISMUTASE 2"/>
    <property type="match status" value="1"/>
</dbReference>
<keyword evidence="3" id="KW-0479">Metal-binding</keyword>
<comment type="caution">
    <text evidence="5">The sequence shown here is derived from an EMBL/GenBank/DDBJ whole genome shotgun (WGS) entry which is preliminary data.</text>
</comment>
<reference evidence="5 6" key="1">
    <citation type="submission" date="2018-09" db="EMBL/GenBank/DDBJ databases">
        <title>A high-quality reference genome of wild soybean provides a powerful tool to mine soybean genomes.</title>
        <authorList>
            <person name="Xie M."/>
            <person name="Chung C.Y.L."/>
            <person name="Li M.-W."/>
            <person name="Wong F.-L."/>
            <person name="Chan T.-F."/>
            <person name="Lam H.-M."/>
        </authorList>
    </citation>
    <scope>NUCLEOTIDE SEQUENCE [LARGE SCALE GENOMIC DNA]</scope>
    <source>
        <strain evidence="6">cv. W05</strain>
        <tissue evidence="5">Hypocotyl of etiolated seedlings</tissue>
    </source>
</reference>
<proteinExistence type="inferred from homology"/>
<evidence type="ECO:0000313" key="6">
    <source>
        <dbReference type="Proteomes" id="UP000289340"/>
    </source>
</evidence>
<evidence type="ECO:0000256" key="1">
    <source>
        <dbReference type="ARBA" id="ARBA00008714"/>
    </source>
</evidence>
<dbReference type="GO" id="GO:0005739">
    <property type="term" value="C:mitochondrion"/>
    <property type="evidence" value="ECO:0007669"/>
    <property type="project" value="TreeGrafter"/>
</dbReference>
<dbReference type="InterPro" id="IPR050265">
    <property type="entry name" value="Fe/Mn_Superoxide_Dismutase"/>
</dbReference>
<keyword evidence="6" id="KW-1185">Reference proteome</keyword>
<protein>
    <recommendedName>
        <fullName evidence="2">superoxide dismutase</fullName>
        <ecNumber evidence="2">1.15.1.1</ecNumber>
    </recommendedName>
</protein>
<dbReference type="PANTHER" id="PTHR11404:SF6">
    <property type="entry name" value="SUPEROXIDE DISMUTASE [MN], MITOCHONDRIAL"/>
    <property type="match status" value="1"/>
</dbReference>
<evidence type="ECO:0000256" key="3">
    <source>
        <dbReference type="ARBA" id="ARBA00022723"/>
    </source>
</evidence>
<evidence type="ECO:0000313" key="5">
    <source>
        <dbReference type="EMBL" id="RZB47143.1"/>
    </source>
</evidence>
<comment type="similarity">
    <text evidence="1">Belongs to the iron/manganese superoxide dismutase family.</text>
</comment>
<dbReference type="GO" id="GO:0030145">
    <property type="term" value="F:manganese ion binding"/>
    <property type="evidence" value="ECO:0007669"/>
    <property type="project" value="TreeGrafter"/>
</dbReference>
<name>A0A445FE96_GLYSO</name>
<evidence type="ECO:0000256" key="2">
    <source>
        <dbReference type="ARBA" id="ARBA00012682"/>
    </source>
</evidence>